<feature type="domain" description="EGF-like" evidence="1">
    <location>
        <begin position="1038"/>
        <end position="1070"/>
    </location>
</feature>
<feature type="domain" description="EGF-like" evidence="1">
    <location>
        <begin position="717"/>
        <end position="748"/>
    </location>
</feature>
<dbReference type="VEuPathDB" id="VectorBase:ASTE004592"/>
<feature type="domain" description="EGF-like" evidence="1">
    <location>
        <begin position="750"/>
        <end position="782"/>
    </location>
</feature>
<feature type="domain" description="EGF-like" evidence="1">
    <location>
        <begin position="142"/>
        <end position="173"/>
    </location>
</feature>
<feature type="domain" description="EGF-like" evidence="1">
    <location>
        <begin position="645"/>
        <end position="679"/>
    </location>
</feature>
<sequence length="1290" mass="140268">MEGFKWFLLVGLALVCQFGLAPGQEGVKGSWRKGGDSQVASRPTFGNDSFIGVEPARPNATVMNLQRSNESVSALDRFMNKTKSQIPTGVCFEEVPTVSLLKYNPRGDVPQGNGSNPSLSLIQVCCPGYERNVHNFRKCEPVCEEPCLNGLCVGPNTCQCYPDFVRNVQGRCVPTCPIGCDHGDCVVGTGECRCHEGYELDATTGGKLCVPKCTGGCGEGRCVDVERCECGEGYSFDPKNKCAPHCDGGCQNGRCIAPGVCKCEAGYEMSELGCEPVCSNGCFHGVCTAPETCSCKPGFQKVGEQCVATCDSPCLNGECTGPNVCSCKRGYVLDEANPFHCIPHCPNGCPNGVCSGPNMKTRVEVKNGKRVTVIDQPCCKGYKRVKARCLPICSLPCENAKCTAPDVCTCNAGYEKLSDHRCIPHCNDCDNGICTKPGYCQCHTGYTRADNGTCVAECNNCANGFCLLPDACQCYDGYELQGLDEQRACRPVCDGGCLNGQCVAPDECLCGDGYTLSQYGECVPPTTPAPRCPEGYVDDGIGCSPVCSEPCQNGTCVAPDQCECFPGYSSDNSSSPFVCQPVCNGGCTNGDCIAPGVCICHAQYGKIGDECIPLCERCSLGHCVQPNVCVCDRGYRLIDGDCEPICETECINAICTGPNACTCLPGYNYTDINALFDCLPVCEQECINGRCVAPEKCECNEGYVSDEENFCIHPNDLCRMKCTNGHCDGAECICDAGYIKHATDGHCEKTCPNGCTFGDCVGGECFCHDGYRLSLDNASVCEPICGEDYDYSSAGCINGRCVRPNVCQCEEGYEFVDANQTRCESVEEIARQRLAQERMAECRRSCRNGKCRAGECRCNEGYAHPEGNTLSCKPVCMEPCLNGTCVRPDQCECKAGFVFVEGSQSHCRSEEELLREAYERCKGRCRNGDCHGEQCFCMLGYKASSLDPYDCQPVCERPCVNGTCAGNDRCHCWEGYGLNDEDNHICNPICSTACINGDCTGPELCACYAGYILVDGSNSVCVKEETPEERSARLRQLTCERECSNGWCEQGECRCVQGFYHENGNTFRCEPYCERPCEMGRCIGNDTCECLVRHELVEPFVCGPICSEDCVRGYCAAPDVCRCHDGYEMVNGSSSVCEPVCGEEGCTNGVCVGPNECSCLDGFYQDQDDPLLCHRELSVIQQMSDQSIASGEYYKMSYIHYFIPVIASVALIVAVLIVKMIIRNRQKDYHVGKLGNVQRRRKPTTSNRASKRDTANRTTDYNDYNLVVLFPTESKENCVYFMPKPDSKTN</sequence>
<dbReference type="PANTHER" id="PTHR24047:SF29">
    <property type="entry name" value="EATER-RELATED"/>
    <property type="match status" value="1"/>
</dbReference>
<dbReference type="InterPro" id="IPR009030">
    <property type="entry name" value="Growth_fac_rcpt_cys_sf"/>
</dbReference>
<feature type="domain" description="EGF-like" evidence="1">
    <location>
        <begin position="245"/>
        <end position="275"/>
    </location>
</feature>
<keyword evidence="3" id="KW-1185">Reference proteome</keyword>
<dbReference type="VEuPathDB" id="VectorBase:ASTE016191"/>
<dbReference type="InterPro" id="IPR000742">
    <property type="entry name" value="EGF"/>
</dbReference>
<evidence type="ECO:0000259" key="1">
    <source>
        <dbReference type="SMART" id="SM00181"/>
    </source>
</evidence>
<feature type="domain" description="EGF-like" evidence="1">
    <location>
        <begin position="784"/>
        <end position="824"/>
    </location>
</feature>
<feature type="domain" description="EGF-like" evidence="1">
    <location>
        <begin position="582"/>
        <end position="612"/>
    </location>
</feature>
<evidence type="ECO:0000313" key="2">
    <source>
        <dbReference type="EnsemblMetazoa" id="ASTEI02031-PA"/>
    </source>
</evidence>
<feature type="domain" description="EGF-like" evidence="1">
    <location>
        <begin position="681"/>
        <end position="712"/>
    </location>
</feature>
<dbReference type="InterPro" id="IPR003341">
    <property type="entry name" value="Cys_rich_tripleX"/>
</dbReference>
<reference evidence="2" key="2">
    <citation type="submission" date="2020-05" db="UniProtKB">
        <authorList>
            <consortium name="EnsemblMetazoa"/>
        </authorList>
    </citation>
    <scope>IDENTIFICATION</scope>
    <source>
        <strain evidence="2">Indian</strain>
    </source>
</reference>
<dbReference type="STRING" id="30069.A0A182Y0P5"/>
<dbReference type="InterPro" id="IPR053255">
    <property type="entry name" value="EGF-like_domain"/>
</dbReference>
<feature type="domain" description="EGF-like" evidence="1">
    <location>
        <begin position="277"/>
        <end position="307"/>
    </location>
</feature>
<name>A0A182Y0P5_ANOST</name>
<feature type="domain" description="EGF-like" evidence="1">
    <location>
        <begin position="492"/>
        <end position="523"/>
    </location>
</feature>
<accession>A0A182Y0P5</accession>
<feature type="domain" description="EGF-like" evidence="1">
    <location>
        <begin position="457"/>
        <end position="490"/>
    </location>
</feature>
<organism evidence="2 3">
    <name type="scientific">Anopheles stephensi</name>
    <name type="common">Indo-Pakistan malaria mosquito</name>
    <dbReference type="NCBI Taxonomy" id="30069"/>
    <lineage>
        <taxon>Eukaryota</taxon>
        <taxon>Metazoa</taxon>
        <taxon>Ecdysozoa</taxon>
        <taxon>Arthropoda</taxon>
        <taxon>Hexapoda</taxon>
        <taxon>Insecta</taxon>
        <taxon>Pterygota</taxon>
        <taxon>Neoptera</taxon>
        <taxon>Endopterygota</taxon>
        <taxon>Diptera</taxon>
        <taxon>Nematocera</taxon>
        <taxon>Culicoidea</taxon>
        <taxon>Culicidae</taxon>
        <taxon>Anophelinae</taxon>
        <taxon>Anopheles</taxon>
    </lineage>
</organism>
<proteinExistence type="predicted"/>
<feature type="domain" description="EGF-like" evidence="1">
    <location>
        <begin position="989"/>
        <end position="1022"/>
    </location>
</feature>
<dbReference type="SUPFAM" id="SSF57184">
    <property type="entry name" value="Growth factor receptor domain"/>
    <property type="match status" value="4"/>
</dbReference>
<dbReference type="VEuPathDB" id="VectorBase:ASTEI20_037725"/>
<feature type="domain" description="EGF-like" evidence="1">
    <location>
        <begin position="212"/>
        <end position="243"/>
    </location>
</feature>
<dbReference type="OMA" id="NKCAPVC"/>
<feature type="domain" description="EGF-like" evidence="1">
    <location>
        <begin position="175"/>
        <end position="210"/>
    </location>
</feature>
<dbReference type="Gene3D" id="2.10.25.10">
    <property type="entry name" value="Laminin"/>
    <property type="match status" value="19"/>
</dbReference>
<feature type="domain" description="EGF-like" evidence="1">
    <location>
        <begin position="546"/>
        <end position="580"/>
    </location>
</feature>
<evidence type="ECO:0000313" key="3">
    <source>
        <dbReference type="Proteomes" id="UP000076408"/>
    </source>
</evidence>
<feature type="domain" description="EGF-like" evidence="1">
    <location>
        <begin position="309"/>
        <end position="342"/>
    </location>
</feature>
<reference evidence="3" key="1">
    <citation type="journal article" date="2014" name="Genome Biol.">
        <title>Genome analysis of a major urban malaria vector mosquito, Anopheles stephensi.</title>
        <authorList>
            <person name="Jiang X."/>
            <person name="Peery A."/>
            <person name="Hall A.B."/>
            <person name="Sharma A."/>
            <person name="Chen X.G."/>
            <person name="Waterhouse R.M."/>
            <person name="Komissarov A."/>
            <person name="Riehle M.M."/>
            <person name="Shouche Y."/>
            <person name="Sharakhova M.V."/>
            <person name="Lawson D."/>
            <person name="Pakpour N."/>
            <person name="Arensburger P."/>
            <person name="Davidson V.L."/>
            <person name="Eiglmeier K."/>
            <person name="Emrich S."/>
            <person name="George P."/>
            <person name="Kennedy R.C."/>
            <person name="Mane S.P."/>
            <person name="Maslen G."/>
            <person name="Oringanje C."/>
            <person name="Qi Y."/>
            <person name="Settlage R."/>
            <person name="Tojo M."/>
            <person name="Tubio J.M."/>
            <person name="Unger M.F."/>
            <person name="Wang B."/>
            <person name="Vernick K.D."/>
            <person name="Ribeiro J.M."/>
            <person name="James A.A."/>
            <person name="Michel K."/>
            <person name="Riehle M.A."/>
            <person name="Luckhart S."/>
            <person name="Sharakhov I.V."/>
            <person name="Tu Z."/>
        </authorList>
    </citation>
    <scope>NUCLEOTIDE SEQUENCE [LARGE SCALE GENOMIC DNA]</scope>
    <source>
        <strain evidence="3">Indian</strain>
    </source>
</reference>
<feature type="domain" description="EGF-like" evidence="1">
    <location>
        <begin position="1072"/>
        <end position="1103"/>
    </location>
</feature>
<feature type="domain" description="EGF-like" evidence="1">
    <location>
        <begin position="1105"/>
        <end position="1138"/>
    </location>
</feature>
<dbReference type="Proteomes" id="UP000076408">
    <property type="component" value="Unassembled WGS sequence"/>
</dbReference>
<feature type="domain" description="EGF-like" evidence="1">
    <location>
        <begin position="392"/>
        <end position="423"/>
    </location>
</feature>
<feature type="domain" description="EGF-like" evidence="1">
    <location>
        <begin position="1140"/>
        <end position="1174"/>
    </location>
</feature>
<dbReference type="Pfam" id="PF02363">
    <property type="entry name" value="C_tripleX"/>
    <property type="match status" value="23"/>
</dbReference>
<dbReference type="PANTHER" id="PTHR24047">
    <property type="entry name" value="FI01909P-RELATED"/>
    <property type="match status" value="1"/>
</dbReference>
<feature type="domain" description="EGF-like" evidence="1">
    <location>
        <begin position="875"/>
        <end position="908"/>
    </location>
</feature>
<dbReference type="EnsemblMetazoa" id="ASTEI02031-RA">
    <property type="protein sequence ID" value="ASTEI02031-PA"/>
    <property type="gene ID" value="ASTEI02031"/>
</dbReference>
<feature type="domain" description="EGF-like" evidence="1">
    <location>
        <begin position="954"/>
        <end position="987"/>
    </location>
</feature>
<feature type="domain" description="EGF-like" evidence="1">
    <location>
        <begin position="920"/>
        <end position="952"/>
    </location>
</feature>
<dbReference type="VEuPathDB" id="VectorBase:ASTEI20_031865"/>
<feature type="domain" description="EGF-like" evidence="1">
    <location>
        <begin position="614"/>
        <end position="643"/>
    </location>
</feature>
<feature type="domain" description="EGF-like" evidence="1">
    <location>
        <begin position="425"/>
        <end position="455"/>
    </location>
</feature>
<dbReference type="VEuPathDB" id="VectorBase:ASTEI02031"/>
<protein>
    <recommendedName>
        <fullName evidence="1">EGF-like domain-containing protein</fullName>
    </recommendedName>
</protein>
<feature type="domain" description="EGF-like" evidence="1">
    <location>
        <begin position="841"/>
        <end position="873"/>
    </location>
</feature>
<dbReference type="SMART" id="SM00181">
    <property type="entry name" value="EGF"/>
    <property type="match status" value="27"/>
</dbReference>